<keyword evidence="1" id="KW-0812">Transmembrane</keyword>
<sequence>MQGTINRIITSSATPLFYCEHCPSSKSSLEFENDTIISNMTSDTIARATVWRQITNEMKWFIYDIAEAFGPPGDYHIQPEASNQKFSTTALMSSRCERNKLQLENSYKTIGNVADKFLQPLIEVALAIYDWLLWRNPVHTLLLALVYTYSIARGWITSLILLLLWAQLTLNYMKSVRKIDIGLSFLPRQDVSMPKFNAVGAEVILDVAKIAQRLLNFCANFFEKLHRNYSRNPHLHHYLFISPISSPEETIGYFWMVLPESQCEEYTIR</sequence>
<dbReference type="PANTHER" id="PTHR37402:SF1">
    <property type="entry name" value="GRAM DOMAIN-CONTAINING PROTEIN 4"/>
    <property type="match status" value="1"/>
</dbReference>
<keyword evidence="1" id="KW-1133">Transmembrane helix</keyword>
<dbReference type="GO" id="GO:0034164">
    <property type="term" value="P:negative regulation of toll-like receptor 9 signaling pathway"/>
    <property type="evidence" value="ECO:0007669"/>
    <property type="project" value="TreeGrafter"/>
</dbReference>
<proteinExistence type="predicted"/>
<dbReference type="InterPro" id="IPR037847">
    <property type="entry name" value="GRAMDC4"/>
</dbReference>
<evidence type="ECO:0000313" key="2">
    <source>
        <dbReference type="EMBL" id="KJH43068.1"/>
    </source>
</evidence>
<keyword evidence="1" id="KW-0472">Membrane</keyword>
<reference evidence="2 3" key="1">
    <citation type="submission" date="2013-11" db="EMBL/GenBank/DDBJ databases">
        <title>Draft genome of the bovine lungworm Dictyocaulus viviparus.</title>
        <authorList>
            <person name="Mitreva M."/>
        </authorList>
    </citation>
    <scope>NUCLEOTIDE SEQUENCE [LARGE SCALE GENOMIC DNA]</scope>
    <source>
        <strain evidence="2 3">HannoverDv2000</strain>
    </source>
</reference>
<name>A0A0D8XEP4_DICVI</name>
<keyword evidence="3" id="KW-1185">Reference proteome</keyword>
<dbReference type="OrthoDB" id="1708389at2759"/>
<dbReference type="STRING" id="29172.A0A0D8XEP4"/>
<gene>
    <name evidence="2" type="ORF">DICVIV_10936</name>
</gene>
<evidence type="ECO:0000313" key="3">
    <source>
        <dbReference type="Proteomes" id="UP000053766"/>
    </source>
</evidence>
<protein>
    <submittedName>
        <fullName evidence="2">Uncharacterized protein</fullName>
    </submittedName>
</protein>
<dbReference type="AlphaFoldDB" id="A0A0D8XEP4"/>
<organism evidence="2 3">
    <name type="scientific">Dictyocaulus viviparus</name>
    <name type="common">Bovine lungworm</name>
    <dbReference type="NCBI Taxonomy" id="29172"/>
    <lineage>
        <taxon>Eukaryota</taxon>
        <taxon>Metazoa</taxon>
        <taxon>Ecdysozoa</taxon>
        <taxon>Nematoda</taxon>
        <taxon>Chromadorea</taxon>
        <taxon>Rhabditida</taxon>
        <taxon>Rhabditina</taxon>
        <taxon>Rhabditomorpha</taxon>
        <taxon>Strongyloidea</taxon>
        <taxon>Metastrongylidae</taxon>
        <taxon>Dictyocaulus</taxon>
    </lineage>
</organism>
<evidence type="ECO:0000256" key="1">
    <source>
        <dbReference type="SAM" id="Phobius"/>
    </source>
</evidence>
<accession>A0A0D8XEP4</accession>
<feature type="transmembrane region" description="Helical" evidence="1">
    <location>
        <begin position="117"/>
        <end position="134"/>
    </location>
</feature>
<dbReference type="PANTHER" id="PTHR37402">
    <property type="entry name" value="GRAM DOMAIN-CONTAINING PROTEIN 4"/>
    <property type="match status" value="1"/>
</dbReference>
<reference evidence="3" key="2">
    <citation type="journal article" date="2016" name="Sci. Rep.">
        <title>Dictyocaulus viviparus genome, variome and transcriptome elucidate lungworm biology and support future intervention.</title>
        <authorList>
            <person name="McNulty S.N."/>
            <person name="Strube C."/>
            <person name="Rosa B.A."/>
            <person name="Martin J.C."/>
            <person name="Tyagi R."/>
            <person name="Choi Y.J."/>
            <person name="Wang Q."/>
            <person name="Hallsworth Pepin K."/>
            <person name="Zhang X."/>
            <person name="Ozersky P."/>
            <person name="Wilson R.K."/>
            <person name="Sternberg P.W."/>
            <person name="Gasser R.B."/>
            <person name="Mitreva M."/>
        </authorList>
    </citation>
    <scope>NUCLEOTIDE SEQUENCE [LARGE SCALE GENOMIC DNA]</scope>
    <source>
        <strain evidence="3">HannoverDv2000</strain>
    </source>
</reference>
<dbReference type="EMBL" id="KN716596">
    <property type="protein sequence ID" value="KJH43068.1"/>
    <property type="molecule type" value="Genomic_DNA"/>
</dbReference>
<feature type="transmembrane region" description="Helical" evidence="1">
    <location>
        <begin position="146"/>
        <end position="168"/>
    </location>
</feature>
<dbReference type="Proteomes" id="UP000053766">
    <property type="component" value="Unassembled WGS sequence"/>
</dbReference>
<dbReference type="GO" id="GO:0006915">
    <property type="term" value="P:apoptotic process"/>
    <property type="evidence" value="ECO:0007669"/>
    <property type="project" value="InterPro"/>
</dbReference>